<reference evidence="1" key="2">
    <citation type="submission" date="2021-01" db="EMBL/GenBank/DDBJ databases">
        <authorList>
            <person name="Schikora-Tamarit M.A."/>
        </authorList>
    </citation>
    <scope>NUCLEOTIDE SEQUENCE</scope>
    <source>
        <strain evidence="1">CBS2887</strain>
    </source>
</reference>
<comment type="caution">
    <text evidence="1">The sequence shown here is derived from an EMBL/GenBank/DDBJ whole genome shotgun (WGS) entry which is preliminary data.</text>
</comment>
<dbReference type="EMBL" id="JAEUBG010000617">
    <property type="protein sequence ID" value="KAH3687791.1"/>
    <property type="molecule type" value="Genomic_DNA"/>
</dbReference>
<accession>A0A9P8QC55</accession>
<dbReference type="AlphaFoldDB" id="A0A9P8QC55"/>
<protein>
    <submittedName>
        <fullName evidence="1">Uncharacterized protein</fullName>
    </submittedName>
</protein>
<sequence>MPLPDLPVDLEETSVLLVSLLLLGSNLLELKLATPAPAPAPEAEGVGCVDPFLSDTRLMWMMKTALSMVEHVFVELSMALVLKKNCLKTIGIFDCSAEVAVFDCEKLRISMGFDTRTTKKKKTIDDCCCCISLTN</sequence>
<evidence type="ECO:0000313" key="2">
    <source>
        <dbReference type="Proteomes" id="UP000774326"/>
    </source>
</evidence>
<keyword evidence="2" id="KW-1185">Reference proteome</keyword>
<evidence type="ECO:0000313" key="1">
    <source>
        <dbReference type="EMBL" id="KAH3687791.1"/>
    </source>
</evidence>
<proteinExistence type="predicted"/>
<gene>
    <name evidence="1" type="ORF">WICPIJ_001230</name>
</gene>
<name>A0A9P8QC55_WICPI</name>
<dbReference type="Proteomes" id="UP000774326">
    <property type="component" value="Unassembled WGS sequence"/>
</dbReference>
<reference evidence="1" key="1">
    <citation type="journal article" date="2021" name="Open Biol.">
        <title>Shared evolutionary footprints suggest mitochondrial oxidative damage underlies multiple complex I losses in fungi.</title>
        <authorList>
            <person name="Schikora-Tamarit M.A."/>
            <person name="Marcet-Houben M."/>
            <person name="Nosek J."/>
            <person name="Gabaldon T."/>
        </authorList>
    </citation>
    <scope>NUCLEOTIDE SEQUENCE</scope>
    <source>
        <strain evidence="1">CBS2887</strain>
    </source>
</reference>
<organism evidence="1 2">
    <name type="scientific">Wickerhamomyces pijperi</name>
    <name type="common">Yeast</name>
    <name type="synonym">Pichia pijperi</name>
    <dbReference type="NCBI Taxonomy" id="599730"/>
    <lineage>
        <taxon>Eukaryota</taxon>
        <taxon>Fungi</taxon>
        <taxon>Dikarya</taxon>
        <taxon>Ascomycota</taxon>
        <taxon>Saccharomycotina</taxon>
        <taxon>Saccharomycetes</taxon>
        <taxon>Phaffomycetales</taxon>
        <taxon>Wickerhamomycetaceae</taxon>
        <taxon>Wickerhamomyces</taxon>
    </lineage>
</organism>